<dbReference type="AlphaFoldDB" id="A0ABD1DUU8"/>
<name>A0ABD1DUU8_CULPP</name>
<evidence type="ECO:0000313" key="1">
    <source>
        <dbReference type="EMBL" id="KAL1403494.1"/>
    </source>
</evidence>
<dbReference type="Proteomes" id="UP001562425">
    <property type="component" value="Unassembled WGS sequence"/>
</dbReference>
<comment type="caution">
    <text evidence="1">The sequence shown here is derived from an EMBL/GenBank/DDBJ whole genome shotgun (WGS) entry which is preliminary data.</text>
</comment>
<reference evidence="1 2" key="1">
    <citation type="submission" date="2024-05" db="EMBL/GenBank/DDBJ databases">
        <title>Culex pipiens pipiens assembly and annotation.</title>
        <authorList>
            <person name="Alout H."/>
            <person name="Durand T."/>
        </authorList>
    </citation>
    <scope>NUCLEOTIDE SEQUENCE [LARGE SCALE GENOMIC DNA]</scope>
    <source>
        <strain evidence="1">HA-2024</strain>
        <tissue evidence="1">Whole body</tissue>
    </source>
</reference>
<proteinExistence type="predicted"/>
<accession>A0ABD1DUU8</accession>
<gene>
    <name evidence="1" type="ORF">pipiens_019340</name>
</gene>
<keyword evidence="2" id="KW-1185">Reference proteome</keyword>
<feature type="non-terminal residue" evidence="1">
    <location>
        <position position="1"/>
    </location>
</feature>
<dbReference type="EMBL" id="JBEHCU010001497">
    <property type="protein sequence ID" value="KAL1403494.1"/>
    <property type="molecule type" value="Genomic_DNA"/>
</dbReference>
<organism evidence="1 2">
    <name type="scientific">Culex pipiens pipiens</name>
    <name type="common">Northern house mosquito</name>
    <dbReference type="NCBI Taxonomy" id="38569"/>
    <lineage>
        <taxon>Eukaryota</taxon>
        <taxon>Metazoa</taxon>
        <taxon>Ecdysozoa</taxon>
        <taxon>Arthropoda</taxon>
        <taxon>Hexapoda</taxon>
        <taxon>Insecta</taxon>
        <taxon>Pterygota</taxon>
        <taxon>Neoptera</taxon>
        <taxon>Endopterygota</taxon>
        <taxon>Diptera</taxon>
        <taxon>Nematocera</taxon>
        <taxon>Culicoidea</taxon>
        <taxon>Culicidae</taxon>
        <taxon>Culicinae</taxon>
        <taxon>Culicini</taxon>
        <taxon>Culex</taxon>
        <taxon>Culex</taxon>
    </lineage>
</organism>
<protein>
    <submittedName>
        <fullName evidence="1">Uncharacterized protein</fullName>
    </submittedName>
</protein>
<sequence length="53" mass="6126">TLLQACEKLLFKTNNIRFDENTKVFLSMDRLPLMQLKRGHEPAETANPTLLPQ</sequence>
<evidence type="ECO:0000313" key="2">
    <source>
        <dbReference type="Proteomes" id="UP001562425"/>
    </source>
</evidence>